<name>A0ABQ4APN8_9ACTN</name>
<keyword evidence="2" id="KW-1185">Reference proteome</keyword>
<evidence type="ECO:0008006" key="3">
    <source>
        <dbReference type="Google" id="ProtNLM"/>
    </source>
</evidence>
<reference evidence="1 2" key="1">
    <citation type="submission" date="2021-01" db="EMBL/GenBank/DDBJ databases">
        <title>Whole genome shotgun sequence of Actinoplanes lobatus NBRC 12513.</title>
        <authorList>
            <person name="Komaki H."/>
            <person name="Tamura T."/>
        </authorList>
    </citation>
    <scope>NUCLEOTIDE SEQUENCE [LARGE SCALE GENOMIC DNA]</scope>
    <source>
        <strain evidence="1 2">NBRC 12513</strain>
    </source>
</reference>
<accession>A0ABQ4APN8</accession>
<protein>
    <recommendedName>
        <fullName evidence="3">Transposase</fullName>
    </recommendedName>
</protein>
<proteinExistence type="predicted"/>
<dbReference type="EMBL" id="BOMP01000099">
    <property type="protein sequence ID" value="GIE42972.1"/>
    <property type="molecule type" value="Genomic_DNA"/>
</dbReference>
<evidence type="ECO:0000313" key="1">
    <source>
        <dbReference type="EMBL" id="GIE42972.1"/>
    </source>
</evidence>
<sequence>MPAPVQVGKCWVVERTNSRMNGFGKIRRCTDRNAAIIDFHLCLAALIVTIRQLIARARTLYRWDSAGEHRCLNATASRAQYSCTACSAATALWWVADT</sequence>
<evidence type="ECO:0000313" key="2">
    <source>
        <dbReference type="Proteomes" id="UP000631312"/>
    </source>
</evidence>
<comment type="caution">
    <text evidence="1">The sequence shown here is derived from an EMBL/GenBank/DDBJ whole genome shotgun (WGS) entry which is preliminary data.</text>
</comment>
<organism evidence="1 2">
    <name type="scientific">Actinoplanes lobatus</name>
    <dbReference type="NCBI Taxonomy" id="113568"/>
    <lineage>
        <taxon>Bacteria</taxon>
        <taxon>Bacillati</taxon>
        <taxon>Actinomycetota</taxon>
        <taxon>Actinomycetes</taxon>
        <taxon>Micromonosporales</taxon>
        <taxon>Micromonosporaceae</taxon>
        <taxon>Actinoplanes</taxon>
    </lineage>
</organism>
<dbReference type="Proteomes" id="UP000631312">
    <property type="component" value="Unassembled WGS sequence"/>
</dbReference>
<gene>
    <name evidence="1" type="ORF">Alo02nite_58700</name>
</gene>